<dbReference type="SMART" id="SM00924">
    <property type="entry name" value="MgtE_N"/>
    <property type="match status" value="1"/>
</dbReference>
<dbReference type="InterPro" id="IPR006668">
    <property type="entry name" value="Mg_transptr_MgtE_intracell_dom"/>
</dbReference>
<keyword evidence="12" id="KW-1185">Reference proteome</keyword>
<keyword evidence="8" id="KW-0129">CBS domain</keyword>
<comment type="caution">
    <text evidence="11">The sequence shown here is derived from an EMBL/GenBank/DDBJ whole genome shotgun (WGS) entry which is preliminary data.</text>
</comment>
<feature type="transmembrane region" description="Helical" evidence="9">
    <location>
        <begin position="386"/>
        <end position="410"/>
    </location>
</feature>
<evidence type="ECO:0000256" key="5">
    <source>
        <dbReference type="ARBA" id="ARBA00022842"/>
    </source>
</evidence>
<evidence type="ECO:0000259" key="10">
    <source>
        <dbReference type="PROSITE" id="PS51371"/>
    </source>
</evidence>
<dbReference type="InterPro" id="IPR038076">
    <property type="entry name" value="MgtE_N_sf"/>
</dbReference>
<evidence type="ECO:0000256" key="1">
    <source>
        <dbReference type="ARBA" id="ARBA00004141"/>
    </source>
</evidence>
<proteinExistence type="inferred from homology"/>
<feature type="transmembrane region" description="Helical" evidence="9">
    <location>
        <begin position="283"/>
        <end position="300"/>
    </location>
</feature>
<dbReference type="SUPFAM" id="SSF161093">
    <property type="entry name" value="MgtE membrane domain-like"/>
    <property type="match status" value="1"/>
</dbReference>
<evidence type="ECO:0000256" key="9">
    <source>
        <dbReference type="RuleBase" id="RU362011"/>
    </source>
</evidence>
<reference evidence="11 12" key="1">
    <citation type="submission" date="2023-07" db="EMBL/GenBank/DDBJ databases">
        <title>Genomic Encyclopedia of Type Strains, Phase IV (KMG-IV): sequencing the most valuable type-strain genomes for metagenomic binning, comparative biology and taxonomic classification.</title>
        <authorList>
            <person name="Goeker M."/>
        </authorList>
    </citation>
    <scope>NUCLEOTIDE SEQUENCE [LARGE SCALE GENOMIC DNA]</scope>
    <source>
        <strain evidence="11 12">DSM 46876</strain>
    </source>
</reference>
<comment type="subcellular location">
    <subcellularLocation>
        <location evidence="9">Cell membrane</location>
        <topology evidence="9">Multi-pass membrane protein</topology>
    </subcellularLocation>
    <subcellularLocation>
        <location evidence="1">Membrane</location>
        <topology evidence="1">Multi-pass membrane protein</topology>
    </subcellularLocation>
</comment>
<dbReference type="InterPro" id="IPR006667">
    <property type="entry name" value="SLC41_membr_dom"/>
</dbReference>
<evidence type="ECO:0000256" key="8">
    <source>
        <dbReference type="PROSITE-ProRule" id="PRU00703"/>
    </source>
</evidence>
<organism evidence="11 12">
    <name type="scientific">Croceifilum oryzae</name>
    <dbReference type="NCBI Taxonomy" id="1553429"/>
    <lineage>
        <taxon>Bacteria</taxon>
        <taxon>Bacillati</taxon>
        <taxon>Bacillota</taxon>
        <taxon>Bacilli</taxon>
        <taxon>Bacillales</taxon>
        <taxon>Thermoactinomycetaceae</taxon>
        <taxon>Croceifilum</taxon>
    </lineage>
</organism>
<evidence type="ECO:0000256" key="6">
    <source>
        <dbReference type="ARBA" id="ARBA00022989"/>
    </source>
</evidence>
<dbReference type="InterPro" id="IPR036739">
    <property type="entry name" value="SLC41_membr_dom_sf"/>
</dbReference>
<evidence type="ECO:0000256" key="4">
    <source>
        <dbReference type="ARBA" id="ARBA00022692"/>
    </source>
</evidence>
<name>A0AAJ1TKE5_9BACL</name>
<dbReference type="InterPro" id="IPR000644">
    <property type="entry name" value="CBS_dom"/>
</dbReference>
<evidence type="ECO:0000256" key="7">
    <source>
        <dbReference type="ARBA" id="ARBA00023136"/>
    </source>
</evidence>
<keyword evidence="7 9" id="KW-0472">Membrane</keyword>
<keyword evidence="4 9" id="KW-0812">Transmembrane</keyword>
<dbReference type="EMBL" id="JAUSUV010000007">
    <property type="protein sequence ID" value="MDQ0417726.1"/>
    <property type="molecule type" value="Genomic_DNA"/>
</dbReference>
<dbReference type="SUPFAM" id="SSF54631">
    <property type="entry name" value="CBS-domain pair"/>
    <property type="match status" value="1"/>
</dbReference>
<dbReference type="SMART" id="SM00116">
    <property type="entry name" value="CBS"/>
    <property type="match status" value="2"/>
</dbReference>
<comment type="function">
    <text evidence="9">Acts as a magnesium transporter.</text>
</comment>
<feature type="transmembrane region" description="Helical" evidence="9">
    <location>
        <begin position="312"/>
        <end position="339"/>
    </location>
</feature>
<dbReference type="Gene3D" id="1.25.60.10">
    <property type="entry name" value="MgtE N-terminal domain-like"/>
    <property type="match status" value="1"/>
</dbReference>
<dbReference type="NCBIfam" id="TIGR00400">
    <property type="entry name" value="mgtE"/>
    <property type="match status" value="1"/>
</dbReference>
<dbReference type="InterPro" id="IPR046342">
    <property type="entry name" value="CBS_dom_sf"/>
</dbReference>
<evidence type="ECO:0000313" key="11">
    <source>
        <dbReference type="EMBL" id="MDQ0417726.1"/>
    </source>
</evidence>
<comment type="subunit">
    <text evidence="9">Homodimer.</text>
</comment>
<accession>A0AAJ1TKE5</accession>
<evidence type="ECO:0000313" key="12">
    <source>
        <dbReference type="Proteomes" id="UP001238450"/>
    </source>
</evidence>
<keyword evidence="6 9" id="KW-1133">Transmembrane helix</keyword>
<feature type="transmembrane region" description="Helical" evidence="9">
    <location>
        <begin position="359"/>
        <end position="379"/>
    </location>
</feature>
<dbReference type="RefSeq" id="WP_307252895.1">
    <property type="nucleotide sequence ID" value="NZ_JAUSUV010000007.1"/>
</dbReference>
<dbReference type="SUPFAM" id="SSF158791">
    <property type="entry name" value="MgtE N-terminal domain-like"/>
    <property type="match status" value="1"/>
</dbReference>
<evidence type="ECO:0000256" key="2">
    <source>
        <dbReference type="ARBA" id="ARBA00009749"/>
    </source>
</evidence>
<dbReference type="AlphaFoldDB" id="A0AAJ1TKE5"/>
<dbReference type="GO" id="GO:0015095">
    <property type="term" value="F:magnesium ion transmembrane transporter activity"/>
    <property type="evidence" value="ECO:0007669"/>
    <property type="project" value="UniProtKB-UniRule"/>
</dbReference>
<keyword evidence="9" id="KW-1003">Cell membrane</keyword>
<gene>
    <name evidence="11" type="ORF">J2Z48_001899</name>
</gene>
<dbReference type="PANTHER" id="PTHR43773">
    <property type="entry name" value="MAGNESIUM TRANSPORTER MGTE"/>
    <property type="match status" value="1"/>
</dbReference>
<protein>
    <recommendedName>
        <fullName evidence="9">Magnesium transporter MgtE</fullName>
    </recommendedName>
</protein>
<feature type="transmembrane region" description="Helical" evidence="9">
    <location>
        <begin position="430"/>
        <end position="448"/>
    </location>
</feature>
<dbReference type="GO" id="GO:0046872">
    <property type="term" value="F:metal ion binding"/>
    <property type="evidence" value="ECO:0007669"/>
    <property type="project" value="UniProtKB-KW"/>
</dbReference>
<keyword evidence="9" id="KW-0479">Metal-binding</keyword>
<keyword evidence="5 9" id="KW-0460">Magnesium</keyword>
<dbReference type="Gene3D" id="3.10.580.10">
    <property type="entry name" value="CBS-domain"/>
    <property type="match status" value="1"/>
</dbReference>
<dbReference type="Gene3D" id="1.10.357.20">
    <property type="entry name" value="SLC41 divalent cation transporters, integral membrane domain"/>
    <property type="match status" value="1"/>
</dbReference>
<dbReference type="PANTHER" id="PTHR43773:SF1">
    <property type="entry name" value="MAGNESIUM TRANSPORTER MGTE"/>
    <property type="match status" value="1"/>
</dbReference>
<feature type="domain" description="CBS" evidence="10">
    <location>
        <begin position="201"/>
        <end position="257"/>
    </location>
</feature>
<feature type="domain" description="CBS" evidence="10">
    <location>
        <begin position="137"/>
        <end position="200"/>
    </location>
</feature>
<dbReference type="Pfam" id="PF00571">
    <property type="entry name" value="CBS"/>
    <property type="match status" value="2"/>
</dbReference>
<keyword evidence="3 9" id="KW-0813">Transport</keyword>
<dbReference type="InterPro" id="IPR006669">
    <property type="entry name" value="MgtE_transporter"/>
</dbReference>
<dbReference type="Pfam" id="PF03448">
    <property type="entry name" value="MgtE_N"/>
    <property type="match status" value="1"/>
</dbReference>
<dbReference type="Pfam" id="PF01769">
    <property type="entry name" value="MgtE"/>
    <property type="match status" value="1"/>
</dbReference>
<comment type="similarity">
    <text evidence="2 9">Belongs to the SLC41A transporter family.</text>
</comment>
<sequence>MISLTELAELQSRLEMKDPNAIQELLEELPPYDLRQFFFFIDEEQQKELLSYLSISKTAHLFEEMEHLEQKRQFMNLIPDAQKSQIFREVASDDLADFLGEISQNEAETILTKLDQPEAENVRDLLHYPEDTAGGLMTTEYVHIMSEITASEAIDQLRQKAPDAETIYYLYVVDVNGHLLGVVSLRELLIAKPEVKIHDIMYERIISVPVDLDQEEVTKVFTRYNLLAVPVVDHQHTLRGIVTVDDVMDVLIEEAQEDFANFSGGGGDQGLFISPIQAVRKRIPWLILLLLIGLITANLINLFQETTQKLPILLIFMPMIAGMTGNAATQSLATVIRLISNGELTKENYGKLLRQESTIAMLIGLFCSLFILGFISLCYDGRLGILVAVCLFFTLIIGTIVGTMIPMVLQVFKIDPTVASGPLITTINDVVSLMIYFGLATLFVQLISS</sequence>
<dbReference type="Proteomes" id="UP001238450">
    <property type="component" value="Unassembled WGS sequence"/>
</dbReference>
<dbReference type="PROSITE" id="PS51371">
    <property type="entry name" value="CBS"/>
    <property type="match status" value="2"/>
</dbReference>
<evidence type="ECO:0000256" key="3">
    <source>
        <dbReference type="ARBA" id="ARBA00022448"/>
    </source>
</evidence>
<dbReference type="GO" id="GO:0005886">
    <property type="term" value="C:plasma membrane"/>
    <property type="evidence" value="ECO:0007669"/>
    <property type="project" value="UniProtKB-SubCell"/>
</dbReference>
<dbReference type="CDD" id="cd04606">
    <property type="entry name" value="CBS_pair_Mg_transporter"/>
    <property type="match status" value="1"/>
</dbReference>